<dbReference type="PANTHER" id="PTHR36838:SF3">
    <property type="entry name" value="TRANSPORTER AUXIN EFFLUX CARRIER EC FAMILY"/>
    <property type="match status" value="1"/>
</dbReference>
<accession>A0ABP8H451</accession>
<protein>
    <submittedName>
        <fullName evidence="9">AEC family transporter</fullName>
    </submittedName>
</protein>
<feature type="transmembrane region" description="Helical" evidence="8">
    <location>
        <begin position="94"/>
        <end position="118"/>
    </location>
</feature>
<feature type="transmembrane region" description="Helical" evidence="8">
    <location>
        <begin position="6"/>
        <end position="27"/>
    </location>
</feature>
<evidence type="ECO:0000256" key="5">
    <source>
        <dbReference type="ARBA" id="ARBA00022692"/>
    </source>
</evidence>
<comment type="caution">
    <text evidence="9">The sequence shown here is derived from an EMBL/GenBank/DDBJ whole genome shotgun (WGS) entry which is preliminary data.</text>
</comment>
<feature type="transmembrane region" description="Helical" evidence="8">
    <location>
        <begin position="39"/>
        <end position="58"/>
    </location>
</feature>
<evidence type="ECO:0000256" key="8">
    <source>
        <dbReference type="SAM" id="Phobius"/>
    </source>
</evidence>
<dbReference type="Gene3D" id="1.20.1530.20">
    <property type="match status" value="1"/>
</dbReference>
<evidence type="ECO:0000256" key="4">
    <source>
        <dbReference type="ARBA" id="ARBA00022475"/>
    </source>
</evidence>
<feature type="transmembrane region" description="Helical" evidence="8">
    <location>
        <begin position="124"/>
        <end position="150"/>
    </location>
</feature>
<keyword evidence="5 8" id="KW-0812">Transmembrane</keyword>
<dbReference type="EMBL" id="BAABGJ010000008">
    <property type="protein sequence ID" value="GAA4334136.1"/>
    <property type="molecule type" value="Genomic_DNA"/>
</dbReference>
<feature type="transmembrane region" description="Helical" evidence="8">
    <location>
        <begin position="171"/>
        <end position="191"/>
    </location>
</feature>
<sequence>MLGAVNSSVLSSLLPVVLLIGAGFFAGRRGWVTGGAIRDLSNLIFLLLAPALLFRTMSTVRVEQLRLGPVAAYFLAAGLIFTATLLVRGFNRTSAVIALANTFSNTVMIGIALIGLAYGPEGTVVLLTLISLHSLVLLTSATLVLELAVAHEQARQPGGERTPILRTLGKAFYNAIVHPVPLPIVCGLLFAQTGLTLPEAIDKPIAWLGQAFGPIALVMVGITLAATPIGHQWRAALVQALIKNLVHPLLVAVLGWLLGLRGLPLQVMVVAAALPIGANVFLFSQRYRTAEELVTASVAVSTVLAVFTVSVVMALASGL</sequence>
<dbReference type="Proteomes" id="UP001500975">
    <property type="component" value="Unassembled WGS sequence"/>
</dbReference>
<feature type="transmembrane region" description="Helical" evidence="8">
    <location>
        <begin position="211"/>
        <end position="229"/>
    </location>
</feature>
<feature type="transmembrane region" description="Helical" evidence="8">
    <location>
        <begin position="294"/>
        <end position="316"/>
    </location>
</feature>
<keyword evidence="6 8" id="KW-1133">Transmembrane helix</keyword>
<keyword evidence="10" id="KW-1185">Reference proteome</keyword>
<keyword evidence="7 8" id="KW-0472">Membrane</keyword>
<feature type="transmembrane region" description="Helical" evidence="8">
    <location>
        <begin position="70"/>
        <end position="87"/>
    </location>
</feature>
<organism evidence="9 10">
    <name type="scientific">Variovorax defluvii</name>
    <dbReference type="NCBI Taxonomy" id="913761"/>
    <lineage>
        <taxon>Bacteria</taxon>
        <taxon>Pseudomonadati</taxon>
        <taxon>Pseudomonadota</taxon>
        <taxon>Betaproteobacteria</taxon>
        <taxon>Burkholderiales</taxon>
        <taxon>Comamonadaceae</taxon>
        <taxon>Variovorax</taxon>
    </lineage>
</organism>
<gene>
    <name evidence="9" type="ORF">GCM10023165_09800</name>
</gene>
<keyword evidence="3" id="KW-0813">Transport</keyword>
<name>A0ABP8H451_9BURK</name>
<evidence type="ECO:0000313" key="9">
    <source>
        <dbReference type="EMBL" id="GAA4334136.1"/>
    </source>
</evidence>
<comment type="similarity">
    <text evidence="2">Belongs to the auxin efflux carrier (TC 2.A.69) family.</text>
</comment>
<dbReference type="Pfam" id="PF03547">
    <property type="entry name" value="Mem_trans"/>
    <property type="match status" value="1"/>
</dbReference>
<comment type="subcellular location">
    <subcellularLocation>
        <location evidence="1">Cell membrane</location>
        <topology evidence="1">Multi-pass membrane protein</topology>
    </subcellularLocation>
</comment>
<evidence type="ECO:0000256" key="6">
    <source>
        <dbReference type="ARBA" id="ARBA00022989"/>
    </source>
</evidence>
<evidence type="ECO:0000256" key="7">
    <source>
        <dbReference type="ARBA" id="ARBA00023136"/>
    </source>
</evidence>
<reference evidence="10" key="1">
    <citation type="journal article" date="2019" name="Int. J. Syst. Evol. Microbiol.">
        <title>The Global Catalogue of Microorganisms (GCM) 10K type strain sequencing project: providing services to taxonomists for standard genome sequencing and annotation.</title>
        <authorList>
            <consortium name="The Broad Institute Genomics Platform"/>
            <consortium name="The Broad Institute Genome Sequencing Center for Infectious Disease"/>
            <person name="Wu L."/>
            <person name="Ma J."/>
        </authorList>
    </citation>
    <scope>NUCLEOTIDE SEQUENCE [LARGE SCALE GENOMIC DNA]</scope>
    <source>
        <strain evidence="10">JCM 17804</strain>
    </source>
</reference>
<keyword evidence="4" id="KW-1003">Cell membrane</keyword>
<dbReference type="InterPro" id="IPR038770">
    <property type="entry name" value="Na+/solute_symporter_sf"/>
</dbReference>
<proteinExistence type="inferred from homology"/>
<dbReference type="InterPro" id="IPR004776">
    <property type="entry name" value="Mem_transp_PIN-like"/>
</dbReference>
<evidence type="ECO:0000256" key="3">
    <source>
        <dbReference type="ARBA" id="ARBA00022448"/>
    </source>
</evidence>
<evidence type="ECO:0000256" key="1">
    <source>
        <dbReference type="ARBA" id="ARBA00004651"/>
    </source>
</evidence>
<evidence type="ECO:0000313" key="10">
    <source>
        <dbReference type="Proteomes" id="UP001500975"/>
    </source>
</evidence>
<dbReference type="PANTHER" id="PTHR36838">
    <property type="entry name" value="AUXIN EFFLUX CARRIER FAMILY PROTEIN"/>
    <property type="match status" value="1"/>
</dbReference>
<feature type="transmembrane region" description="Helical" evidence="8">
    <location>
        <begin position="241"/>
        <end position="259"/>
    </location>
</feature>
<feature type="transmembrane region" description="Helical" evidence="8">
    <location>
        <begin position="265"/>
        <end position="282"/>
    </location>
</feature>
<evidence type="ECO:0000256" key="2">
    <source>
        <dbReference type="ARBA" id="ARBA00010145"/>
    </source>
</evidence>